<dbReference type="EMBL" id="BAABIS010000001">
    <property type="protein sequence ID" value="GAA4883746.1"/>
    <property type="molecule type" value="Genomic_DNA"/>
</dbReference>
<sequence>MDDIPQGGAGGVPLHHDDTAEERGGEDREKRPGSRTAPTVRAGAQVAEQKAEPEPEPEEDGN</sequence>
<dbReference type="RefSeq" id="WP_345701437.1">
    <property type="nucleotide sequence ID" value="NZ_BAABIS010000001.1"/>
</dbReference>
<reference evidence="3" key="1">
    <citation type="journal article" date="2019" name="Int. J. Syst. Evol. Microbiol.">
        <title>The Global Catalogue of Microorganisms (GCM) 10K type strain sequencing project: providing services to taxonomists for standard genome sequencing and annotation.</title>
        <authorList>
            <consortium name="The Broad Institute Genomics Platform"/>
            <consortium name="The Broad Institute Genome Sequencing Center for Infectious Disease"/>
            <person name="Wu L."/>
            <person name="Ma J."/>
        </authorList>
    </citation>
    <scope>NUCLEOTIDE SEQUENCE [LARGE SCALE GENOMIC DNA]</scope>
    <source>
        <strain evidence="3">JCM 13006</strain>
    </source>
</reference>
<evidence type="ECO:0000256" key="1">
    <source>
        <dbReference type="SAM" id="MobiDB-lite"/>
    </source>
</evidence>
<comment type="caution">
    <text evidence="2">The sequence shown here is derived from an EMBL/GenBank/DDBJ whole genome shotgun (WGS) entry which is preliminary data.</text>
</comment>
<organism evidence="2 3">
    <name type="scientific">Kitasatospora terrestris</name>
    <dbReference type="NCBI Taxonomy" id="258051"/>
    <lineage>
        <taxon>Bacteria</taxon>
        <taxon>Bacillati</taxon>
        <taxon>Actinomycetota</taxon>
        <taxon>Actinomycetes</taxon>
        <taxon>Kitasatosporales</taxon>
        <taxon>Streptomycetaceae</taxon>
        <taxon>Kitasatospora</taxon>
    </lineage>
</organism>
<evidence type="ECO:0000313" key="3">
    <source>
        <dbReference type="Proteomes" id="UP001501752"/>
    </source>
</evidence>
<proteinExistence type="predicted"/>
<name>A0ABP9EY49_9ACTN</name>
<feature type="region of interest" description="Disordered" evidence="1">
    <location>
        <begin position="1"/>
        <end position="62"/>
    </location>
</feature>
<evidence type="ECO:0000313" key="2">
    <source>
        <dbReference type="EMBL" id="GAA4883746.1"/>
    </source>
</evidence>
<keyword evidence="3" id="KW-1185">Reference proteome</keyword>
<protein>
    <submittedName>
        <fullName evidence="2">Uncharacterized protein</fullName>
    </submittedName>
</protein>
<feature type="compositionally biased region" description="Basic and acidic residues" evidence="1">
    <location>
        <begin position="14"/>
        <end position="32"/>
    </location>
</feature>
<gene>
    <name evidence="2" type="ORF">GCM10023235_75530</name>
</gene>
<dbReference type="Proteomes" id="UP001501752">
    <property type="component" value="Unassembled WGS sequence"/>
</dbReference>
<accession>A0ABP9EY49</accession>